<dbReference type="InterPro" id="IPR047976">
    <property type="entry name" value="Anti_VapB2-like"/>
</dbReference>
<sequence>MDYAKLSQHGYSQEVRLPKQYRMPGKQVKISRYGRGVLLQPIEEGFEDLFQSLSMFSDDFMKDGRNQQPVQDRGTIFE</sequence>
<dbReference type="Proteomes" id="UP000176944">
    <property type="component" value="Chromosome"/>
</dbReference>
<dbReference type="Gene3D" id="2.10.260.10">
    <property type="match status" value="1"/>
</dbReference>
<reference evidence="1" key="1">
    <citation type="journal article" date="2017" name="Proc. Natl. Acad. Sci. U.S.A.">
        <title>Comparative genomics uncovers the prolific and distinctive metabolic potential of the cyanobacterial genus Moorea.</title>
        <authorList>
            <person name="Leao T."/>
            <person name="Castelao G."/>
            <person name="Korobeynikov A."/>
            <person name="Monroe E.A."/>
            <person name="Podell S."/>
            <person name="Glukhov E."/>
            <person name="Allen E.E."/>
            <person name="Gerwick W.H."/>
            <person name="Gerwick L."/>
        </authorList>
    </citation>
    <scope>NUCLEOTIDE SEQUENCE</scope>
    <source>
        <strain evidence="1">JHB</strain>
    </source>
</reference>
<dbReference type="InterPro" id="IPR051734">
    <property type="entry name" value="VapB_TA_antitoxins"/>
</dbReference>
<accession>A0A9Q9STB5</accession>
<evidence type="ECO:0000313" key="1">
    <source>
        <dbReference type="EMBL" id="WAN69263.1"/>
    </source>
</evidence>
<dbReference type="EMBL" id="CP017708">
    <property type="protein sequence ID" value="WAN69263.1"/>
    <property type="molecule type" value="Genomic_DNA"/>
</dbReference>
<dbReference type="AlphaFoldDB" id="A0A9Q9STB5"/>
<gene>
    <name evidence="1" type="primary">vapB</name>
    <name evidence="1" type="ORF">BJP36_43675</name>
</gene>
<dbReference type="SUPFAM" id="SSF89447">
    <property type="entry name" value="AbrB/MazE/MraZ-like"/>
    <property type="match status" value="1"/>
</dbReference>
<dbReference type="InterPro" id="IPR037914">
    <property type="entry name" value="SpoVT-AbrB_sf"/>
</dbReference>
<organism evidence="1">
    <name type="scientific">Moorena producens (strain JHB)</name>
    <dbReference type="NCBI Taxonomy" id="1454205"/>
    <lineage>
        <taxon>Bacteria</taxon>
        <taxon>Bacillati</taxon>
        <taxon>Cyanobacteriota</taxon>
        <taxon>Cyanophyceae</taxon>
        <taxon>Coleofasciculales</taxon>
        <taxon>Coleofasciculaceae</taxon>
        <taxon>Moorena</taxon>
    </lineage>
</organism>
<name>A0A9Q9STB5_MOOP1</name>
<dbReference type="PANTHER" id="PTHR37550">
    <property type="entry name" value="ANTITOXIN VAPB1"/>
    <property type="match status" value="1"/>
</dbReference>
<dbReference type="PANTHER" id="PTHR37550:SF3">
    <property type="entry name" value="ANTITOXIN VAPB1"/>
    <property type="match status" value="1"/>
</dbReference>
<protein>
    <submittedName>
        <fullName evidence="1">Type II toxin-antitoxin system VapB family antitoxin</fullName>
    </submittedName>
</protein>
<reference evidence="1" key="2">
    <citation type="submission" date="2022-10" db="EMBL/GenBank/DDBJ databases">
        <authorList>
            <person name="Ngo T.-E."/>
        </authorList>
    </citation>
    <scope>NUCLEOTIDE SEQUENCE</scope>
    <source>
        <strain evidence="1">JHB</strain>
    </source>
</reference>
<dbReference type="NCBIfam" id="NF040493">
    <property type="entry name" value="TA_anti_VapB"/>
    <property type="match status" value="1"/>
</dbReference>
<proteinExistence type="predicted"/>